<dbReference type="PROSITE" id="PS50837">
    <property type="entry name" value="NACHT"/>
    <property type="match status" value="1"/>
</dbReference>
<evidence type="ECO:0000313" key="2">
    <source>
        <dbReference type="EMBL" id="MTE20395.1"/>
    </source>
</evidence>
<organism evidence="2 3">
    <name type="scientific">Streptomyces taklimakanensis</name>
    <dbReference type="NCBI Taxonomy" id="2569853"/>
    <lineage>
        <taxon>Bacteria</taxon>
        <taxon>Bacillati</taxon>
        <taxon>Actinomycetota</taxon>
        <taxon>Actinomycetes</taxon>
        <taxon>Kitasatosporales</taxon>
        <taxon>Streptomycetaceae</taxon>
        <taxon>Streptomyces</taxon>
    </lineage>
</organism>
<dbReference type="InterPro" id="IPR027417">
    <property type="entry name" value="P-loop_NTPase"/>
</dbReference>
<sequence length="851" mass="94044">MDVAAIGARLATTAVTSLVGKLLVREGPGAGLVDGPVRLSGRLSFRGEKRTLGRDDLRRLAAELLERAVGPLPASERPPGGEERAVVHALADTLYALGDLDMDDVQAVALGERELARRLREAAGDPTRDLSRDAAVLHDALLEAACRQILHFFTRRSTFVARALVEQTRRQAALEARVTAGAERALPHAGDAAFEERYADHIVRRHGRLTIHGLDPVRSREWRLDTAFLSLEAHHDDGARPVPVRTDRIFADRTRTLLRGAAGSGKTTLVQWLAVTAVTAGRPGAEEAAARPEIAGRIPFVLPLRSFATSGLPTPDRFLAAVRCPIAGAQPPGWADRVLSDGRGLLLVDGVDEIPEREREETRRWLYDLLGAYPDNLWLVTSRPSAVRDAWLAPEGFGELTLAPMDRDDVAAFVTRWHAAADADPASSRSLLAGLRTRSDLGRLATNPLMCGLLCALHQERRGFLPQGRRDLYEAALSMLLERRDVERGVHREGGLRLSKEPQVTLLQKLAYWMVRNGRAQMDRVDALAVLADALPMMAYIEAPPEEVLRYLLERSGLLREPTAGRIDFVHRTFQDYLAAKALVEARDFPWLVDNAHHDQFEDVVRMAVAHARPDERARILEGLLVAGDGERALRSVLLSLACLEHATELDPAVRERVRSATAAMLPPTNHPWAVRLASLGGPLVLELLPGPEGLRDEVAEAVVVTATRIGTDAAIPLLTRYRDHPSLDVRRQLAWAWHRFDRDAYAEEIIAHLDEDGLYFSARGPADLRVLRSLGGRARVQYRRRLLVPDELTENVDTDRLTHLWLEVGEYGADFSWLSAFPRLRVLVVPTARRADLPGLPPTVEFRAAP</sequence>
<dbReference type="RefSeq" id="WP_162466221.1">
    <property type="nucleotide sequence ID" value="NZ_WIXO01000001.1"/>
</dbReference>
<dbReference type="Gene3D" id="3.40.50.300">
    <property type="entry name" value="P-loop containing nucleotide triphosphate hydrolases"/>
    <property type="match status" value="1"/>
</dbReference>
<dbReference type="SUPFAM" id="SSF52540">
    <property type="entry name" value="P-loop containing nucleoside triphosphate hydrolases"/>
    <property type="match status" value="1"/>
</dbReference>
<accession>A0A6G2BDN2</accession>
<gene>
    <name evidence="2" type="ORF">F0L17_15015</name>
</gene>
<name>A0A6G2BDN2_9ACTN</name>
<feature type="domain" description="NACHT" evidence="1">
    <location>
        <begin position="254"/>
        <end position="585"/>
    </location>
</feature>
<dbReference type="PANTHER" id="PTHR46844">
    <property type="entry name" value="SLR5058 PROTEIN"/>
    <property type="match status" value="1"/>
</dbReference>
<proteinExistence type="predicted"/>
<dbReference type="AlphaFoldDB" id="A0A6G2BDN2"/>
<dbReference type="Pfam" id="PF05729">
    <property type="entry name" value="NACHT"/>
    <property type="match status" value="1"/>
</dbReference>
<evidence type="ECO:0000313" key="3">
    <source>
        <dbReference type="Proteomes" id="UP000473014"/>
    </source>
</evidence>
<dbReference type="Pfam" id="PF22733">
    <property type="entry name" value="NNH1"/>
    <property type="match status" value="1"/>
</dbReference>
<dbReference type="InterPro" id="IPR054547">
    <property type="entry name" value="NNH1"/>
</dbReference>
<dbReference type="Proteomes" id="UP000473014">
    <property type="component" value="Unassembled WGS sequence"/>
</dbReference>
<dbReference type="EMBL" id="WIXO01000001">
    <property type="protein sequence ID" value="MTE20395.1"/>
    <property type="molecule type" value="Genomic_DNA"/>
</dbReference>
<dbReference type="PANTHER" id="PTHR46844:SF1">
    <property type="entry name" value="SLR5058 PROTEIN"/>
    <property type="match status" value="1"/>
</dbReference>
<reference evidence="2 3" key="1">
    <citation type="submission" date="2019-11" db="EMBL/GenBank/DDBJ databases">
        <authorList>
            <person name="Yuan L."/>
        </authorList>
    </citation>
    <scope>NUCLEOTIDE SEQUENCE [LARGE SCALE GENOMIC DNA]</scope>
    <source>
        <strain evidence="2 3">TRM43335</strain>
    </source>
</reference>
<comment type="caution">
    <text evidence="2">The sequence shown here is derived from an EMBL/GenBank/DDBJ whole genome shotgun (WGS) entry which is preliminary data.</text>
</comment>
<protein>
    <submittedName>
        <fullName evidence="2">NACHT domain-containing protein</fullName>
    </submittedName>
</protein>
<keyword evidence="3" id="KW-1185">Reference proteome</keyword>
<dbReference type="InterPro" id="IPR007111">
    <property type="entry name" value="NACHT_NTPase"/>
</dbReference>
<evidence type="ECO:0000259" key="1">
    <source>
        <dbReference type="PROSITE" id="PS50837"/>
    </source>
</evidence>